<dbReference type="EMBL" id="NFEZ01000001">
    <property type="protein sequence ID" value="PLT48082.1"/>
    <property type="molecule type" value="Genomic_DNA"/>
</dbReference>
<evidence type="ECO:0008006" key="4">
    <source>
        <dbReference type="Google" id="ProtNLM"/>
    </source>
</evidence>
<feature type="transmembrane region" description="Helical" evidence="1">
    <location>
        <begin position="179"/>
        <end position="200"/>
    </location>
</feature>
<gene>
    <name evidence="2" type="ORF">B8V81_0214</name>
</gene>
<dbReference type="Pfam" id="PF12730">
    <property type="entry name" value="ABC2_membrane_4"/>
    <property type="match status" value="1"/>
</dbReference>
<protein>
    <recommendedName>
        <fullName evidence="4">ABC transporter, permease protein</fullName>
    </recommendedName>
</protein>
<evidence type="ECO:0000313" key="2">
    <source>
        <dbReference type="EMBL" id="PLT48082.1"/>
    </source>
</evidence>
<dbReference type="PANTHER" id="PTHR37305:SF1">
    <property type="entry name" value="MEMBRANE PROTEIN"/>
    <property type="match status" value="1"/>
</dbReference>
<accession>A0A2N5NCM1</accession>
<feature type="transmembrane region" description="Helical" evidence="1">
    <location>
        <begin position="65"/>
        <end position="85"/>
    </location>
</feature>
<feature type="transmembrane region" description="Helical" evidence="1">
    <location>
        <begin position="151"/>
        <end position="172"/>
    </location>
</feature>
<proteinExistence type="predicted"/>
<dbReference type="Proteomes" id="UP000234789">
    <property type="component" value="Unassembled WGS sequence"/>
</dbReference>
<keyword evidence="1" id="KW-0472">Membrane</keyword>
<keyword evidence="1" id="KW-1133">Transmembrane helix</keyword>
<dbReference type="PANTHER" id="PTHR37305">
    <property type="entry name" value="INTEGRAL MEMBRANE PROTEIN-RELATED"/>
    <property type="match status" value="1"/>
</dbReference>
<reference evidence="2 3" key="1">
    <citation type="submission" date="2017-05" db="EMBL/GenBank/DDBJ databases">
        <title>Functional genome analysis of Paenibacillus pasadenensis strain R16: insights on endophytic life style and antifungal activity.</title>
        <authorList>
            <person name="Passera A."/>
            <person name="Marcolungo L."/>
            <person name="Casati P."/>
            <person name="Brasca M."/>
            <person name="Quaglino F."/>
            <person name="Delledonne M."/>
        </authorList>
    </citation>
    <scope>NUCLEOTIDE SEQUENCE [LARGE SCALE GENOMIC DNA]</scope>
    <source>
        <strain evidence="2 3">R16</strain>
    </source>
</reference>
<comment type="caution">
    <text evidence="2">The sequence shown here is derived from an EMBL/GenBank/DDBJ whole genome shotgun (WGS) entry which is preliminary data.</text>
</comment>
<evidence type="ECO:0000256" key="1">
    <source>
        <dbReference type="SAM" id="Phobius"/>
    </source>
</evidence>
<evidence type="ECO:0000313" key="3">
    <source>
        <dbReference type="Proteomes" id="UP000234789"/>
    </source>
</evidence>
<feature type="transmembrane region" description="Helical" evidence="1">
    <location>
        <begin position="106"/>
        <end position="131"/>
    </location>
</feature>
<sequence>MLNLLRSESYKLLRNRSLWLLAAVLAASGIAYVLLTYFDDPDGGGTRGAASGLDLLATAMGGNNYIIKIGLCVLAGFFISSEYSAGTIKRGAASGYSRSRFIAAKLLVFIGGSVLVALIFPAVIFALGSALMGVGELPGGASAADYAWRSLLVTVTLSAAFAAVTGAVATVLTDSGKTIGTLFVFYFFADGLYAMAGKFIPFVETMYRHSIFSLINAYADPAMSSAQLAQSVYVPLLVAAAFIGIGIAVFERKEIR</sequence>
<dbReference type="AlphaFoldDB" id="A0A2N5NCM1"/>
<feature type="transmembrane region" description="Helical" evidence="1">
    <location>
        <begin position="18"/>
        <end position="38"/>
    </location>
</feature>
<organism evidence="2 3">
    <name type="scientific">Paenibacillus pasadenensis</name>
    <dbReference type="NCBI Taxonomy" id="217090"/>
    <lineage>
        <taxon>Bacteria</taxon>
        <taxon>Bacillati</taxon>
        <taxon>Bacillota</taxon>
        <taxon>Bacilli</taxon>
        <taxon>Bacillales</taxon>
        <taxon>Paenibacillaceae</taxon>
        <taxon>Paenibacillus</taxon>
    </lineage>
</organism>
<keyword evidence="1" id="KW-0812">Transmembrane</keyword>
<feature type="transmembrane region" description="Helical" evidence="1">
    <location>
        <begin position="232"/>
        <end position="250"/>
    </location>
</feature>
<keyword evidence="3" id="KW-1185">Reference proteome</keyword>
<dbReference type="RefSeq" id="WP_101807495.1">
    <property type="nucleotide sequence ID" value="NZ_NFEZ01000001.1"/>
</dbReference>
<name>A0A2N5NCM1_9BACL</name>